<feature type="domain" description="bAvd-like" evidence="1">
    <location>
        <begin position="14"/>
        <end position="111"/>
    </location>
</feature>
<dbReference type="Gene3D" id="1.20.1440.60">
    <property type="entry name" value="23S rRNA-intervening sequence"/>
    <property type="match status" value="1"/>
</dbReference>
<sequence length="113" mass="13588">MAIYLHLPVYKASYDLALEIFKTIKEFDREYKYTLGENIKKEMIEMVTNIYRANSSFVKKPHIEKAREKIETIRIFFRLARDLRQVGLKRFVDVNEKIENVSKQLSAWQRSQK</sequence>
<dbReference type="Pfam" id="PF22296">
    <property type="entry name" value="bAvd"/>
    <property type="match status" value="1"/>
</dbReference>
<evidence type="ECO:0000313" key="2">
    <source>
        <dbReference type="EMBL" id="PIP51001.1"/>
    </source>
</evidence>
<dbReference type="CDD" id="cd16376">
    <property type="entry name" value="Avd_like"/>
    <property type="match status" value="1"/>
</dbReference>
<dbReference type="Proteomes" id="UP000230671">
    <property type="component" value="Unassembled WGS sequence"/>
</dbReference>
<accession>A0A2H0B069</accession>
<dbReference type="InterPro" id="IPR036583">
    <property type="entry name" value="23S_rRNA_IVS_sf"/>
</dbReference>
<dbReference type="EMBL" id="PCSO01000042">
    <property type="protein sequence ID" value="PIP51001.1"/>
    <property type="molecule type" value="Genomic_DNA"/>
</dbReference>
<protein>
    <submittedName>
        <fullName evidence="2">Four helix bundle protein</fullName>
    </submittedName>
</protein>
<name>A0A2H0B069_9BACT</name>
<dbReference type="SUPFAM" id="SSF158446">
    <property type="entry name" value="IVS-encoded protein-like"/>
    <property type="match status" value="1"/>
</dbReference>
<dbReference type="InterPro" id="IPR055360">
    <property type="entry name" value="bAvd"/>
</dbReference>
<proteinExistence type="predicted"/>
<evidence type="ECO:0000313" key="3">
    <source>
        <dbReference type="Proteomes" id="UP000230671"/>
    </source>
</evidence>
<evidence type="ECO:0000259" key="1">
    <source>
        <dbReference type="Pfam" id="PF22296"/>
    </source>
</evidence>
<comment type="caution">
    <text evidence="2">The sequence shown here is derived from an EMBL/GenBank/DDBJ whole genome shotgun (WGS) entry which is preliminary data.</text>
</comment>
<organism evidence="2 3">
    <name type="scientific">Candidatus Berkelbacteria bacterium CG23_combo_of_CG06-09_8_20_14_all_41_73</name>
    <dbReference type="NCBI Taxonomy" id="1974519"/>
    <lineage>
        <taxon>Bacteria</taxon>
        <taxon>Candidatus Berkelbacteria</taxon>
    </lineage>
</organism>
<reference evidence="2 3" key="1">
    <citation type="submission" date="2017-09" db="EMBL/GenBank/DDBJ databases">
        <title>Depth-based differentiation of microbial function through sediment-hosted aquifers and enrichment of novel symbionts in the deep terrestrial subsurface.</title>
        <authorList>
            <person name="Probst A.J."/>
            <person name="Ladd B."/>
            <person name="Jarett J.K."/>
            <person name="Geller-Mcgrath D.E."/>
            <person name="Sieber C.M."/>
            <person name="Emerson J.B."/>
            <person name="Anantharaman K."/>
            <person name="Thomas B.C."/>
            <person name="Malmstrom R."/>
            <person name="Stieglmeier M."/>
            <person name="Klingl A."/>
            <person name="Woyke T."/>
            <person name="Ryan C.M."/>
            <person name="Banfield J.F."/>
        </authorList>
    </citation>
    <scope>NUCLEOTIDE SEQUENCE [LARGE SCALE GENOMIC DNA]</scope>
    <source>
        <strain evidence="2">CG23_combo_of_CG06-09_8_20_14_all_41_73</strain>
    </source>
</reference>
<dbReference type="AlphaFoldDB" id="A0A2H0B069"/>
<gene>
    <name evidence="2" type="ORF">COX11_01000</name>
</gene>